<dbReference type="PROSITE" id="PS51084">
    <property type="entry name" value="HIT_2"/>
    <property type="match status" value="1"/>
</dbReference>
<dbReference type="PANTHER" id="PTHR42997:SF1">
    <property type="entry name" value="AP-4-A PHOSPHORYLASE"/>
    <property type="match status" value="1"/>
</dbReference>
<dbReference type="GO" id="GO:0003824">
    <property type="term" value="F:catalytic activity"/>
    <property type="evidence" value="ECO:0007669"/>
    <property type="project" value="InterPro"/>
</dbReference>
<reference evidence="5" key="1">
    <citation type="submission" date="2010-07" db="EMBL/GenBank/DDBJ databases">
        <authorList>
            <person name="Muzny D."/>
            <person name="Qin X."/>
            <person name="Deng J."/>
            <person name="Jiang H."/>
            <person name="Liu Y."/>
            <person name="Qu J."/>
            <person name="Song X.-Z."/>
            <person name="Zhang L."/>
            <person name="Thornton R."/>
            <person name="Coyle M."/>
            <person name="Francisco L."/>
            <person name="Jackson L."/>
            <person name="Javaid M."/>
            <person name="Korchina V."/>
            <person name="Kovar C."/>
            <person name="Mata R."/>
            <person name="Mathew T."/>
            <person name="Ngo R."/>
            <person name="Nguyen L."/>
            <person name="Nguyen N."/>
            <person name="Okwuonu G."/>
            <person name="Ongeri F."/>
            <person name="Pham C."/>
            <person name="Simmons D."/>
            <person name="Wilczek-Boney K."/>
            <person name="Hale W."/>
            <person name="Jakkamsetti A."/>
            <person name="Pham P."/>
            <person name="Ruth R."/>
            <person name="San Lucas F."/>
            <person name="Warren J."/>
            <person name="Zhang J."/>
            <person name="Zhao Z."/>
            <person name="Zhou C."/>
            <person name="Zhu D."/>
            <person name="Lee S."/>
            <person name="Bess C."/>
            <person name="Blankenburg K."/>
            <person name="Forbes L."/>
            <person name="Fu Q."/>
            <person name="Gubbala S."/>
            <person name="Hirani K."/>
            <person name="Jayaseelan J.C."/>
            <person name="Lara F."/>
            <person name="Munidasa M."/>
            <person name="Palculict T."/>
            <person name="Patil S."/>
            <person name="Pu L.-L."/>
            <person name="Saada N."/>
            <person name="Tang L."/>
            <person name="Weissenberger G."/>
            <person name="Zhu Y."/>
            <person name="Hemphill L."/>
            <person name="Shang Y."/>
            <person name="Youmans B."/>
            <person name="Ayvaz T."/>
            <person name="Ross M."/>
            <person name="Santibanez J."/>
            <person name="Aqrawi P."/>
            <person name="Gross S."/>
            <person name="Joshi V."/>
            <person name="Fowler G."/>
            <person name="Nazareth L."/>
            <person name="Reid J."/>
            <person name="Worley K."/>
            <person name="Petrosino J."/>
            <person name="Highlander S."/>
            <person name="Gibbs R."/>
        </authorList>
    </citation>
    <scope>NUCLEOTIDE SEQUENCE [LARGE SCALE GENOMIC DNA]</scope>
    <source>
        <strain evidence="5">DSM 20284</strain>
    </source>
</reference>
<feature type="domain" description="HIT" evidence="4">
    <location>
        <begin position="10"/>
        <end position="117"/>
    </location>
</feature>
<dbReference type="EMBL" id="AEEG01000004">
    <property type="protein sequence ID" value="EFL95568.1"/>
    <property type="molecule type" value="Genomic_DNA"/>
</dbReference>
<evidence type="ECO:0000256" key="3">
    <source>
        <dbReference type="PROSITE-ProRule" id="PRU00464"/>
    </source>
</evidence>
<organism evidence="5 6">
    <name type="scientific">Pediococcus acidilactici DSM 20284</name>
    <dbReference type="NCBI Taxonomy" id="862514"/>
    <lineage>
        <taxon>Bacteria</taxon>
        <taxon>Bacillati</taxon>
        <taxon>Bacillota</taxon>
        <taxon>Bacilli</taxon>
        <taxon>Lactobacillales</taxon>
        <taxon>Lactobacillaceae</taxon>
        <taxon>Pediococcus</taxon>
        <taxon>Pediococcus acidilactici group</taxon>
    </lineage>
</organism>
<sequence length="137" mass="15845">MEGPHMKTDPNCVFCQKTEADYIVENELAASFLDFYPVSKGHTLIIPKRHVRQIWDVTAEERKAIWDLIEQNKAILDEKYHPDGYNVTINSGAAAGQSVFHCHIHLIPRYWSEDPQRKPVPAQYLIPNKRPQFKGMD</sequence>
<keyword evidence="6" id="KW-1185">Reference proteome</keyword>
<evidence type="ECO:0000259" key="4">
    <source>
        <dbReference type="PROSITE" id="PS51084"/>
    </source>
</evidence>
<evidence type="ECO:0000313" key="5">
    <source>
        <dbReference type="EMBL" id="EFL95568.1"/>
    </source>
</evidence>
<dbReference type="Gene3D" id="3.30.428.10">
    <property type="entry name" value="HIT-like"/>
    <property type="match status" value="1"/>
</dbReference>
<dbReference type="Pfam" id="PF01230">
    <property type="entry name" value="HIT"/>
    <property type="match status" value="1"/>
</dbReference>
<dbReference type="HOGENOM" id="CLU_056776_5_1_9"/>
<dbReference type="PRINTS" id="PR00332">
    <property type="entry name" value="HISTRIAD"/>
</dbReference>
<proteinExistence type="predicted"/>
<dbReference type="eggNOG" id="COG0537">
    <property type="taxonomic scope" value="Bacteria"/>
</dbReference>
<protein>
    <submittedName>
        <fullName evidence="5">Histidine triad domain protein</fullName>
    </submittedName>
</protein>
<dbReference type="SUPFAM" id="SSF54197">
    <property type="entry name" value="HIT-like"/>
    <property type="match status" value="1"/>
</dbReference>
<feature type="short sequence motif" description="Histidine triad motif" evidence="2 3">
    <location>
        <begin position="101"/>
        <end position="105"/>
    </location>
</feature>
<dbReference type="InterPro" id="IPR036265">
    <property type="entry name" value="HIT-like_sf"/>
</dbReference>
<evidence type="ECO:0000313" key="6">
    <source>
        <dbReference type="Proteomes" id="UP000004470"/>
    </source>
</evidence>
<evidence type="ECO:0000256" key="1">
    <source>
        <dbReference type="PIRSR" id="PIRSR601310-1"/>
    </source>
</evidence>
<dbReference type="InterPro" id="IPR001310">
    <property type="entry name" value="Histidine_triad_HIT"/>
</dbReference>
<dbReference type="InterPro" id="IPR052908">
    <property type="entry name" value="AP-4-A_phosphorylase"/>
</dbReference>
<evidence type="ECO:0000256" key="2">
    <source>
        <dbReference type="PIRSR" id="PIRSR601310-3"/>
    </source>
</evidence>
<dbReference type="PANTHER" id="PTHR42997">
    <property type="entry name" value="HIT FAMILY HYDROLASE"/>
    <property type="match status" value="1"/>
</dbReference>
<accession>E0NG82</accession>
<gene>
    <name evidence="5" type="ORF">HMPREF0623_1305</name>
</gene>
<dbReference type="Proteomes" id="UP000004470">
    <property type="component" value="Unassembled WGS sequence"/>
</dbReference>
<dbReference type="AlphaFoldDB" id="E0NG82"/>
<comment type="caution">
    <text evidence="5">The sequence shown here is derived from an EMBL/GenBank/DDBJ whole genome shotgun (WGS) entry which is preliminary data.</text>
</comment>
<dbReference type="InterPro" id="IPR011146">
    <property type="entry name" value="HIT-like"/>
</dbReference>
<feature type="active site" description="Tele-AMP-histidine intermediate" evidence="1">
    <location>
        <position position="103"/>
    </location>
</feature>
<name>E0NG82_PEDAC</name>